<proteinExistence type="predicted"/>
<keyword evidence="1" id="KW-0489">Methyltransferase</keyword>
<dbReference type="GO" id="GO:0032259">
    <property type="term" value="P:methylation"/>
    <property type="evidence" value="ECO:0007669"/>
    <property type="project" value="UniProtKB-KW"/>
</dbReference>
<dbReference type="AlphaFoldDB" id="A0A1C3NXU1"/>
<evidence type="ECO:0000313" key="6">
    <source>
        <dbReference type="EMBL" id="SBW22335.1"/>
    </source>
</evidence>
<dbReference type="Gene3D" id="3.40.50.150">
    <property type="entry name" value="Vaccinia Virus protein VP39"/>
    <property type="match status" value="1"/>
</dbReference>
<feature type="region of interest" description="Disordered" evidence="4">
    <location>
        <begin position="186"/>
        <end position="208"/>
    </location>
</feature>
<dbReference type="SUPFAM" id="SSF53335">
    <property type="entry name" value="S-adenosyl-L-methionine-dependent methyltransferases"/>
    <property type="match status" value="1"/>
</dbReference>
<dbReference type="InterPro" id="IPR041698">
    <property type="entry name" value="Methyltransf_25"/>
</dbReference>
<dbReference type="InterPro" id="IPR029063">
    <property type="entry name" value="SAM-dependent_MTases_sf"/>
</dbReference>
<evidence type="ECO:0000256" key="4">
    <source>
        <dbReference type="SAM" id="MobiDB-lite"/>
    </source>
</evidence>
<name>A0A1C3NXU1_9ACTN</name>
<keyword evidence="7" id="KW-1185">Reference proteome</keyword>
<sequence>MTVLELGCGPGFATREVVRHVDAVTAVDISRGALACARAISSDPDIEYMTPEEFNRAGRTVDFAYSFTLTQDLSDDLLRGALETVCRALRPGGALLVYAGAGEPDTAGGRERAGTGAFRTDAFHANVFREDNGPARAGGADQMRILRLARAAGFVDVDVAPVRPRTPGPDAIADRRILNVLTARRRGPVEKDAAGTSWDAQAESAPTP</sequence>
<accession>A0A1C3NXU1</accession>
<evidence type="ECO:0000256" key="1">
    <source>
        <dbReference type="ARBA" id="ARBA00022603"/>
    </source>
</evidence>
<dbReference type="Proteomes" id="UP000199013">
    <property type="component" value="Unassembled WGS sequence"/>
</dbReference>
<keyword evidence="2" id="KW-0808">Transferase</keyword>
<evidence type="ECO:0000259" key="5">
    <source>
        <dbReference type="Pfam" id="PF13649"/>
    </source>
</evidence>
<keyword evidence="3" id="KW-0949">S-adenosyl-L-methionine</keyword>
<protein>
    <recommendedName>
        <fullName evidence="5">Methyltransferase domain-containing protein</fullName>
    </recommendedName>
</protein>
<gene>
    <name evidence="6" type="ORF">FDG2_2479</name>
</gene>
<dbReference type="PANTHER" id="PTHR43464:SF19">
    <property type="entry name" value="UBIQUINONE BIOSYNTHESIS O-METHYLTRANSFERASE, MITOCHONDRIAL"/>
    <property type="match status" value="1"/>
</dbReference>
<dbReference type="CDD" id="cd02440">
    <property type="entry name" value="AdoMet_MTases"/>
    <property type="match status" value="1"/>
</dbReference>
<feature type="domain" description="Methyltransferase" evidence="5">
    <location>
        <begin position="3"/>
        <end position="93"/>
    </location>
</feature>
<evidence type="ECO:0000256" key="2">
    <source>
        <dbReference type="ARBA" id="ARBA00022679"/>
    </source>
</evidence>
<organism evidence="6 7">
    <name type="scientific">Candidatus Protofrankia californiensis</name>
    <dbReference type="NCBI Taxonomy" id="1839754"/>
    <lineage>
        <taxon>Bacteria</taxon>
        <taxon>Bacillati</taxon>
        <taxon>Actinomycetota</taxon>
        <taxon>Actinomycetes</taxon>
        <taxon>Frankiales</taxon>
        <taxon>Frankiaceae</taxon>
        <taxon>Protofrankia</taxon>
    </lineage>
</organism>
<dbReference type="EMBL" id="FLUV01001039">
    <property type="protein sequence ID" value="SBW22335.1"/>
    <property type="molecule type" value="Genomic_DNA"/>
</dbReference>
<evidence type="ECO:0000313" key="7">
    <source>
        <dbReference type="Proteomes" id="UP000199013"/>
    </source>
</evidence>
<dbReference type="PANTHER" id="PTHR43464">
    <property type="entry name" value="METHYLTRANSFERASE"/>
    <property type="match status" value="1"/>
</dbReference>
<dbReference type="GO" id="GO:0008168">
    <property type="term" value="F:methyltransferase activity"/>
    <property type="evidence" value="ECO:0007669"/>
    <property type="project" value="UniProtKB-KW"/>
</dbReference>
<evidence type="ECO:0000256" key="3">
    <source>
        <dbReference type="ARBA" id="ARBA00022691"/>
    </source>
</evidence>
<dbReference type="Pfam" id="PF13649">
    <property type="entry name" value="Methyltransf_25"/>
    <property type="match status" value="1"/>
</dbReference>
<reference evidence="7" key="1">
    <citation type="submission" date="2016-02" db="EMBL/GenBank/DDBJ databases">
        <authorList>
            <person name="Wibberg D."/>
        </authorList>
    </citation>
    <scope>NUCLEOTIDE SEQUENCE [LARGE SCALE GENOMIC DNA]</scope>
</reference>